<sequence length="93" mass="10094">MSARRHSNNGAAIAYLRHCITSIESARDAVNQKLPNVTSCEDSLLGEARLSRPSSVISTVIEINPGNDDYTVTVNSVTEKTFYHNGRTVVTGD</sequence>
<evidence type="ECO:0000259" key="1">
    <source>
        <dbReference type="Pfam" id="PF18682"/>
    </source>
</evidence>
<keyword evidence="3" id="KW-1185">Reference proteome</keyword>
<protein>
    <recommendedName>
        <fullName evidence="1">Pilin A4 domain-containing protein</fullName>
    </recommendedName>
</protein>
<dbReference type="Proteomes" id="UP001064971">
    <property type="component" value="Chromosome"/>
</dbReference>
<dbReference type="Pfam" id="PF18682">
    <property type="entry name" value="PilA4"/>
    <property type="match status" value="1"/>
</dbReference>
<evidence type="ECO:0000313" key="2">
    <source>
        <dbReference type="EMBL" id="BDP42713.1"/>
    </source>
</evidence>
<reference evidence="2" key="1">
    <citation type="submission" date="2022-07" db="EMBL/GenBank/DDBJ databases">
        <title>Complete Genome Sequence of the Radioresistant Bacterium Deinococcus aetherius ST0316, Isolated from the Air Dust collected in Lower Stratosphere above Japan.</title>
        <authorList>
            <person name="Satoh K."/>
            <person name="Hagiwara K."/>
            <person name="Katsumata K."/>
            <person name="Kubo A."/>
            <person name="Yokobori S."/>
            <person name="Yamagishi A."/>
            <person name="Oono Y."/>
            <person name="Narumi I."/>
        </authorList>
    </citation>
    <scope>NUCLEOTIDE SEQUENCE</scope>
    <source>
        <strain evidence="2">ST0316</strain>
    </source>
</reference>
<dbReference type="InterPro" id="IPR041050">
    <property type="entry name" value="PilA4"/>
</dbReference>
<dbReference type="EMBL" id="AP026560">
    <property type="protein sequence ID" value="BDP42713.1"/>
    <property type="molecule type" value="Genomic_DNA"/>
</dbReference>
<organism evidence="2 3">
    <name type="scientific">Deinococcus aetherius</name>
    <dbReference type="NCBI Taxonomy" id="200252"/>
    <lineage>
        <taxon>Bacteria</taxon>
        <taxon>Thermotogati</taxon>
        <taxon>Deinococcota</taxon>
        <taxon>Deinococci</taxon>
        <taxon>Deinococcales</taxon>
        <taxon>Deinococcaceae</taxon>
        <taxon>Deinococcus</taxon>
    </lineage>
</organism>
<gene>
    <name evidence="2" type="ORF">DAETH_26820</name>
</gene>
<name>A0ABN6RL25_9DEIO</name>
<feature type="domain" description="Pilin A4" evidence="1">
    <location>
        <begin position="8"/>
        <end position="92"/>
    </location>
</feature>
<proteinExistence type="predicted"/>
<accession>A0ABN6RL25</accession>
<evidence type="ECO:0000313" key="3">
    <source>
        <dbReference type="Proteomes" id="UP001064971"/>
    </source>
</evidence>
<dbReference type="Gene3D" id="3.30.1300.70">
    <property type="match status" value="1"/>
</dbReference>